<dbReference type="Pfam" id="PF25392">
    <property type="entry name" value="MS_channel_TM1"/>
    <property type="match status" value="1"/>
</dbReference>
<evidence type="ECO:0000256" key="2">
    <source>
        <dbReference type="ARBA" id="ARBA00008017"/>
    </source>
</evidence>
<feature type="transmembrane region" description="Helical" evidence="8">
    <location>
        <begin position="419"/>
        <end position="443"/>
    </location>
</feature>
<dbReference type="Gene3D" id="3.30.70.100">
    <property type="match status" value="1"/>
</dbReference>
<dbReference type="GO" id="GO:0008381">
    <property type="term" value="F:mechanosensitive monoatomic ion channel activity"/>
    <property type="evidence" value="ECO:0007669"/>
    <property type="project" value="InterPro"/>
</dbReference>
<evidence type="ECO:0008006" key="15">
    <source>
        <dbReference type="Google" id="ProtNLM"/>
    </source>
</evidence>
<evidence type="ECO:0000259" key="12">
    <source>
        <dbReference type="Pfam" id="PF25392"/>
    </source>
</evidence>
<dbReference type="STRING" id="1670800.BSQ44_02465"/>
<dbReference type="InterPro" id="IPR023408">
    <property type="entry name" value="MscS_beta-dom_sf"/>
</dbReference>
<feature type="transmembrane region" description="Helical" evidence="8">
    <location>
        <begin position="222"/>
        <end position="243"/>
    </location>
</feature>
<gene>
    <name evidence="13" type="ORF">BSQ44_02465</name>
</gene>
<dbReference type="Proteomes" id="UP000182840">
    <property type="component" value="Chromosome"/>
</dbReference>
<proteinExistence type="inferred from homology"/>
<feature type="transmembrane region" description="Helical" evidence="8">
    <location>
        <begin position="263"/>
        <end position="284"/>
    </location>
</feature>
<dbReference type="PANTHER" id="PTHR30460">
    <property type="entry name" value="MODERATE CONDUCTANCE MECHANOSENSITIVE CHANNEL YBIO"/>
    <property type="match status" value="1"/>
</dbReference>
<dbReference type="PANTHER" id="PTHR30460:SF0">
    <property type="entry name" value="MODERATE CONDUCTANCE MECHANOSENSITIVE CHANNEL YBIO"/>
    <property type="match status" value="1"/>
</dbReference>
<evidence type="ECO:0000256" key="5">
    <source>
        <dbReference type="ARBA" id="ARBA00022989"/>
    </source>
</evidence>
<dbReference type="SUPFAM" id="SSF82861">
    <property type="entry name" value="Mechanosensitive channel protein MscS (YggB), transmembrane region"/>
    <property type="match status" value="1"/>
</dbReference>
<feature type="domain" description="Mechanosensitive ion channel MscS C-terminal" evidence="10">
    <location>
        <begin position="626"/>
        <end position="712"/>
    </location>
</feature>
<evidence type="ECO:0000256" key="3">
    <source>
        <dbReference type="ARBA" id="ARBA00022475"/>
    </source>
</evidence>
<feature type="transmembrane region" description="Helical" evidence="8">
    <location>
        <begin position="183"/>
        <end position="210"/>
    </location>
</feature>
<dbReference type="InterPro" id="IPR006685">
    <property type="entry name" value="MscS_channel_2nd"/>
</dbReference>
<evidence type="ECO:0000256" key="7">
    <source>
        <dbReference type="SAM" id="MobiDB-lite"/>
    </source>
</evidence>
<dbReference type="InterPro" id="IPR049278">
    <property type="entry name" value="MS_channel_C"/>
</dbReference>
<dbReference type="InterPro" id="IPR045276">
    <property type="entry name" value="YbiO_bact"/>
</dbReference>
<dbReference type="Pfam" id="PF00924">
    <property type="entry name" value="MS_channel_2nd"/>
    <property type="match status" value="1"/>
</dbReference>
<keyword evidence="14" id="KW-1185">Reference proteome</keyword>
<feature type="transmembrane region" description="Helical" evidence="8">
    <location>
        <begin position="296"/>
        <end position="314"/>
    </location>
</feature>
<comment type="subcellular location">
    <subcellularLocation>
        <location evidence="1">Cell membrane</location>
        <topology evidence="1">Multi-pass membrane protein</topology>
    </subcellularLocation>
</comment>
<evidence type="ECO:0000259" key="10">
    <source>
        <dbReference type="Pfam" id="PF21082"/>
    </source>
</evidence>
<dbReference type="SUPFAM" id="SSF82689">
    <property type="entry name" value="Mechanosensitive channel protein MscS (YggB), C-terminal domain"/>
    <property type="match status" value="1"/>
</dbReference>
<evidence type="ECO:0000313" key="14">
    <source>
        <dbReference type="Proteomes" id="UP000182840"/>
    </source>
</evidence>
<feature type="domain" description="Mechanosensitive ion channel MscS" evidence="9">
    <location>
        <begin position="556"/>
        <end position="618"/>
    </location>
</feature>
<feature type="transmembrane region" description="Helical" evidence="8">
    <location>
        <begin position="339"/>
        <end position="361"/>
    </location>
</feature>
<evidence type="ECO:0000313" key="13">
    <source>
        <dbReference type="EMBL" id="APH70370.1"/>
    </source>
</evidence>
<dbReference type="Gene3D" id="2.30.30.60">
    <property type="match status" value="1"/>
</dbReference>
<reference evidence="14" key="1">
    <citation type="submission" date="2016-11" db="EMBL/GenBank/DDBJ databases">
        <title>Mesorhizobium oceanicum sp. nov., isolated from deep seawater in South China Sea.</title>
        <authorList>
            <person name="Fu G.-Y."/>
        </authorList>
    </citation>
    <scope>NUCLEOTIDE SEQUENCE [LARGE SCALE GENOMIC DNA]</scope>
    <source>
        <strain evidence="14">B7</strain>
    </source>
</reference>
<evidence type="ECO:0000256" key="1">
    <source>
        <dbReference type="ARBA" id="ARBA00004651"/>
    </source>
</evidence>
<sequence>MSNSFRLVLAIFLSAILTFGSWSLAGAQVLPGTAAPAEEGAAGTGIDPALAEALVQALEDPATRAALIEYLRGAAGASRPADTEPAPAAPTLSLAQRIGAYTQGAAEAASAVGIQIVRSVYGLAGLLEGTTTIGWEAFGSLVLRVILVAAAAFAIFYLLRLLARRPFASLERRSARVGTVGRLVYRLAGGLIDLAIILVSWAAGYGIALFTGAEMGRMQVQIAYFLNAFLVVEATKVALRFLLAPRYGGLRVLPISDTEANFWYFWCARLIGFLGYGILFFVSFTNSTLSFAAGRGLRMVIQITAAVMAIVIILQKKNKVGEAIRDYGEGLPGISSRRALQLVGGVWHIFAIFYVVALFLVSVTRPDRAMEYMLVSTAQTLVAIAAAALVMAVIRRAITGGMRLPEDLKARLPLLERQLNHYVPTILKIVRFIILMILLLAVVDIWELVDVVEWAASDTGSSVIGGLFGAFLTILIALVLWLAVSSWIDYRLNPSFGTVPTARERTLLALFRNAALVTLIVLGLMLALSQIGVNIGPLIAGAGVAGLAIGFGAQKLVQDIITGVFIQFENAMNEGDVVTVGSTTGVVEKLTVRSVGLRSVDGNYHIVPFSSVDTVTNFMRGFSYHVADIGVAYREDIKEVKRLLGVAFERLREGEHKDVIIGDLEMFGVNELGDSAVVVRVRIKTLPGSQWAVGRAYNEVVKEVLDEAGVEIPFPHLTVYMGEGKDGTAPPLRVRSSPGAKSEPERLVEAIEDPDPQA</sequence>
<dbReference type="GO" id="GO:0005886">
    <property type="term" value="C:plasma membrane"/>
    <property type="evidence" value="ECO:0007669"/>
    <property type="project" value="UniProtKB-SubCell"/>
</dbReference>
<feature type="transmembrane region" description="Helical" evidence="8">
    <location>
        <begin position="463"/>
        <end position="488"/>
    </location>
</feature>
<keyword evidence="5 8" id="KW-1133">Transmembrane helix</keyword>
<evidence type="ECO:0000259" key="11">
    <source>
        <dbReference type="Pfam" id="PF21088"/>
    </source>
</evidence>
<dbReference type="KEGG" id="meso:BSQ44_02465"/>
<evidence type="ECO:0000256" key="8">
    <source>
        <dbReference type="SAM" id="Phobius"/>
    </source>
</evidence>
<keyword evidence="3" id="KW-1003">Cell membrane</keyword>
<protein>
    <recommendedName>
        <fullName evidence="15">Mechanosensitive ion channel protein MscS</fullName>
    </recommendedName>
</protein>
<dbReference type="Pfam" id="PF21082">
    <property type="entry name" value="MS_channel_3rd"/>
    <property type="match status" value="1"/>
</dbReference>
<keyword evidence="6 8" id="KW-0472">Membrane</keyword>
<dbReference type="InterPro" id="IPR049142">
    <property type="entry name" value="MS_channel_1st"/>
</dbReference>
<feature type="transmembrane region" description="Helical" evidence="8">
    <location>
        <begin position="509"/>
        <end position="529"/>
    </location>
</feature>
<feature type="domain" description="Mechanosensitive ion channel transmembrane helices 2/3" evidence="11">
    <location>
        <begin position="516"/>
        <end position="554"/>
    </location>
</feature>
<feature type="transmembrane region" description="Helical" evidence="8">
    <location>
        <begin position="535"/>
        <end position="553"/>
    </location>
</feature>
<feature type="transmembrane region" description="Helical" evidence="8">
    <location>
        <begin position="373"/>
        <end position="398"/>
    </location>
</feature>
<dbReference type="EMBL" id="CP018171">
    <property type="protein sequence ID" value="APH70370.1"/>
    <property type="molecule type" value="Genomic_DNA"/>
</dbReference>
<comment type="similarity">
    <text evidence="2">Belongs to the MscS (TC 1.A.23) family.</text>
</comment>
<dbReference type="InterPro" id="IPR011066">
    <property type="entry name" value="MscS_channel_C_sf"/>
</dbReference>
<evidence type="ECO:0000256" key="4">
    <source>
        <dbReference type="ARBA" id="ARBA00022692"/>
    </source>
</evidence>
<dbReference type="SUPFAM" id="SSF50182">
    <property type="entry name" value="Sm-like ribonucleoproteins"/>
    <property type="match status" value="1"/>
</dbReference>
<feature type="region of interest" description="Disordered" evidence="7">
    <location>
        <begin position="725"/>
        <end position="758"/>
    </location>
</feature>
<feature type="domain" description="Moderate conductance mechanosensitive channel YbiO-like transmembrane helix 1" evidence="12">
    <location>
        <begin position="377"/>
        <end position="454"/>
    </location>
</feature>
<dbReference type="InterPro" id="IPR010920">
    <property type="entry name" value="LSM_dom_sf"/>
</dbReference>
<evidence type="ECO:0000256" key="6">
    <source>
        <dbReference type="ARBA" id="ARBA00023136"/>
    </source>
</evidence>
<evidence type="ECO:0000259" key="9">
    <source>
        <dbReference type="Pfam" id="PF00924"/>
    </source>
</evidence>
<dbReference type="Gene3D" id="1.10.287.1260">
    <property type="match status" value="1"/>
</dbReference>
<dbReference type="InterPro" id="IPR011014">
    <property type="entry name" value="MscS_channel_TM-2"/>
</dbReference>
<feature type="transmembrane region" description="Helical" evidence="8">
    <location>
        <begin position="141"/>
        <end position="162"/>
    </location>
</feature>
<dbReference type="AlphaFoldDB" id="A0A1L3SLX5"/>
<organism evidence="13 14">
    <name type="scientific">Aquibium oceanicum</name>
    <dbReference type="NCBI Taxonomy" id="1670800"/>
    <lineage>
        <taxon>Bacteria</taxon>
        <taxon>Pseudomonadati</taxon>
        <taxon>Pseudomonadota</taxon>
        <taxon>Alphaproteobacteria</taxon>
        <taxon>Hyphomicrobiales</taxon>
        <taxon>Phyllobacteriaceae</taxon>
        <taxon>Aquibium</taxon>
    </lineage>
</organism>
<keyword evidence="4 8" id="KW-0812">Transmembrane</keyword>
<dbReference type="Pfam" id="PF21088">
    <property type="entry name" value="MS_channel_1st"/>
    <property type="match status" value="1"/>
</dbReference>
<dbReference type="InterPro" id="IPR057485">
    <property type="entry name" value="YbiO-like_TM1"/>
</dbReference>
<accession>A0A1L3SLX5</accession>
<name>A0A1L3SLX5_9HYPH</name>